<gene>
    <name evidence="1" type="ORF">EYF80_007318</name>
</gene>
<proteinExistence type="predicted"/>
<accession>A0A4Z2IZ68</accession>
<evidence type="ECO:0000313" key="1">
    <source>
        <dbReference type="EMBL" id="TNN82483.1"/>
    </source>
</evidence>
<dbReference type="Proteomes" id="UP000314294">
    <property type="component" value="Unassembled WGS sequence"/>
</dbReference>
<comment type="caution">
    <text evidence="1">The sequence shown here is derived from an EMBL/GenBank/DDBJ whole genome shotgun (WGS) entry which is preliminary data.</text>
</comment>
<dbReference type="EMBL" id="SRLO01000039">
    <property type="protein sequence ID" value="TNN82483.1"/>
    <property type="molecule type" value="Genomic_DNA"/>
</dbReference>
<name>A0A4Z2IZ68_9TELE</name>
<organism evidence="1 2">
    <name type="scientific">Liparis tanakae</name>
    <name type="common">Tanaka's snailfish</name>
    <dbReference type="NCBI Taxonomy" id="230148"/>
    <lineage>
        <taxon>Eukaryota</taxon>
        <taxon>Metazoa</taxon>
        <taxon>Chordata</taxon>
        <taxon>Craniata</taxon>
        <taxon>Vertebrata</taxon>
        <taxon>Euteleostomi</taxon>
        <taxon>Actinopterygii</taxon>
        <taxon>Neopterygii</taxon>
        <taxon>Teleostei</taxon>
        <taxon>Neoteleostei</taxon>
        <taxon>Acanthomorphata</taxon>
        <taxon>Eupercaria</taxon>
        <taxon>Perciformes</taxon>
        <taxon>Cottioidei</taxon>
        <taxon>Cottales</taxon>
        <taxon>Liparidae</taxon>
        <taxon>Liparis</taxon>
    </lineage>
</organism>
<reference evidence="1 2" key="1">
    <citation type="submission" date="2019-03" db="EMBL/GenBank/DDBJ databases">
        <title>First draft genome of Liparis tanakae, snailfish: a comprehensive survey of snailfish specific genes.</title>
        <authorList>
            <person name="Kim W."/>
            <person name="Song I."/>
            <person name="Jeong J.-H."/>
            <person name="Kim D."/>
            <person name="Kim S."/>
            <person name="Ryu S."/>
            <person name="Song J.Y."/>
            <person name="Lee S.K."/>
        </authorList>
    </citation>
    <scope>NUCLEOTIDE SEQUENCE [LARGE SCALE GENOMIC DNA]</scope>
    <source>
        <tissue evidence="1">Muscle</tissue>
    </source>
</reference>
<evidence type="ECO:0000313" key="2">
    <source>
        <dbReference type="Proteomes" id="UP000314294"/>
    </source>
</evidence>
<protein>
    <submittedName>
        <fullName evidence="1">Uncharacterized protein</fullName>
    </submittedName>
</protein>
<dbReference type="AlphaFoldDB" id="A0A4Z2IZ68"/>
<sequence>MRLAEPEFSSWNHWSMVAVHVVGGKDLGAHAQNGVRIWWSWSLPLLYPEEEHGKLEPRQFLQSTVFPAHVDHQSEEDHTDAEAKISGQVHRQKSAQAFCKGPQHTHCAFTRGLAR</sequence>
<keyword evidence="2" id="KW-1185">Reference proteome</keyword>